<dbReference type="AlphaFoldDB" id="A0A8C1WB01"/>
<comment type="function">
    <text evidence="19">Involved in actively transporting phosphate into cells via Na(+) cotransport in the renal brush border membrane. The cotransport has a Na(+):Pi stoichiometry of 3:1 and is electrogenic.</text>
</comment>
<keyword evidence="9 21" id="KW-1133">Transmembrane helix</keyword>
<evidence type="ECO:0000256" key="14">
    <source>
        <dbReference type="ARBA" id="ARBA00023201"/>
    </source>
</evidence>
<keyword evidence="14" id="KW-0739">Sodium transport</keyword>
<sequence>MPYLLHNTDWKKHVLLTMSLSPAGIGVISLNRAYPLTLGSNIGTTTTAILAALASPREKLPAACQIALSMVGVGAPFAALTIFVLLVNLIHWDFLPQWMHSLKPLDKLIPKTTALCCSPAGLDNPDVFGVERCLLCSPRLHLFD</sequence>
<comment type="similarity">
    <text evidence="2">Belongs to the SLC34A transporter family.</text>
</comment>
<evidence type="ECO:0000256" key="9">
    <source>
        <dbReference type="ARBA" id="ARBA00022989"/>
    </source>
</evidence>
<feature type="transmembrane region" description="Helical" evidence="21">
    <location>
        <begin position="36"/>
        <end position="54"/>
    </location>
</feature>
<dbReference type="Proteomes" id="UP000694700">
    <property type="component" value="Unplaced"/>
</dbReference>
<evidence type="ECO:0000256" key="11">
    <source>
        <dbReference type="ARBA" id="ARBA00023136"/>
    </source>
</evidence>
<dbReference type="PANTHER" id="PTHR10010">
    <property type="entry name" value="SOLUTE CARRIER FAMILY 34 SODIUM PHOSPHATE , MEMBER 2-RELATED"/>
    <property type="match status" value="1"/>
</dbReference>
<feature type="transmembrane region" description="Helical" evidence="21">
    <location>
        <begin position="66"/>
        <end position="90"/>
    </location>
</feature>
<evidence type="ECO:0000256" key="21">
    <source>
        <dbReference type="SAM" id="Phobius"/>
    </source>
</evidence>
<evidence type="ECO:0000256" key="15">
    <source>
        <dbReference type="ARBA" id="ARBA00029614"/>
    </source>
</evidence>
<comment type="subcellular location">
    <subcellularLocation>
        <location evidence="1">Apical cell membrane</location>
        <topology evidence="1">Multi-pass membrane protein</topology>
    </subcellularLocation>
</comment>
<keyword evidence="4" id="KW-0813">Transport</keyword>
<keyword evidence="11 21" id="KW-0472">Membrane</keyword>
<keyword evidence="12" id="KW-1015">Disulfide bond</keyword>
<organism evidence="22 23">
    <name type="scientific">Cyprinus carpio</name>
    <name type="common">Common carp</name>
    <dbReference type="NCBI Taxonomy" id="7962"/>
    <lineage>
        <taxon>Eukaryota</taxon>
        <taxon>Metazoa</taxon>
        <taxon>Chordata</taxon>
        <taxon>Craniata</taxon>
        <taxon>Vertebrata</taxon>
        <taxon>Euteleostomi</taxon>
        <taxon>Actinopterygii</taxon>
        <taxon>Neopterygii</taxon>
        <taxon>Teleostei</taxon>
        <taxon>Ostariophysi</taxon>
        <taxon>Cypriniformes</taxon>
        <taxon>Cyprinidae</taxon>
        <taxon>Cyprininae</taxon>
        <taxon>Cyprinus</taxon>
    </lineage>
</organism>
<evidence type="ECO:0000256" key="8">
    <source>
        <dbReference type="ARBA" id="ARBA00022847"/>
    </source>
</evidence>
<dbReference type="GO" id="GO:0005436">
    <property type="term" value="F:sodium:phosphate symporter activity"/>
    <property type="evidence" value="ECO:0007669"/>
    <property type="project" value="InterPro"/>
</dbReference>
<proteinExistence type="inferred from homology"/>
<evidence type="ECO:0000313" key="23">
    <source>
        <dbReference type="Proteomes" id="UP000694700"/>
    </source>
</evidence>
<evidence type="ECO:0000256" key="7">
    <source>
        <dbReference type="ARBA" id="ARBA00022692"/>
    </source>
</evidence>
<evidence type="ECO:0000256" key="3">
    <source>
        <dbReference type="ARBA" id="ARBA00020021"/>
    </source>
</evidence>
<evidence type="ECO:0000256" key="2">
    <source>
        <dbReference type="ARBA" id="ARBA00005808"/>
    </source>
</evidence>
<keyword evidence="8" id="KW-0769">Symport</keyword>
<evidence type="ECO:0000256" key="19">
    <source>
        <dbReference type="ARBA" id="ARBA00045420"/>
    </source>
</evidence>
<dbReference type="GO" id="GO:0005903">
    <property type="term" value="C:brush border"/>
    <property type="evidence" value="ECO:0007669"/>
    <property type="project" value="TreeGrafter"/>
</dbReference>
<evidence type="ECO:0000256" key="4">
    <source>
        <dbReference type="ARBA" id="ARBA00022448"/>
    </source>
</evidence>
<dbReference type="GO" id="GO:0016324">
    <property type="term" value="C:apical plasma membrane"/>
    <property type="evidence" value="ECO:0007669"/>
    <property type="project" value="UniProtKB-SubCell"/>
</dbReference>
<protein>
    <recommendedName>
        <fullName evidence="3">Sodium-dependent phosphate transport protein 2A</fullName>
    </recommendedName>
    <alternativeName>
        <fullName evidence="17">Na(+)-dependent phosphate cotransporter 2A</fullName>
    </alternativeName>
    <alternativeName>
        <fullName evidence="15">Sodium/phosphate cotransporter 2A</fullName>
    </alternativeName>
    <alternativeName>
        <fullName evidence="16">Solute carrier family 34 member 1</fullName>
    </alternativeName>
</protein>
<dbReference type="PANTHER" id="PTHR10010:SF21">
    <property type="entry name" value="SODIUM-DEPENDENT PHOSPHATE TRANSPORT PROTEIN 2A"/>
    <property type="match status" value="1"/>
</dbReference>
<evidence type="ECO:0000256" key="5">
    <source>
        <dbReference type="ARBA" id="ARBA00022475"/>
    </source>
</evidence>
<evidence type="ECO:0000256" key="1">
    <source>
        <dbReference type="ARBA" id="ARBA00004424"/>
    </source>
</evidence>
<dbReference type="Ensembl" id="ENSCCRT00015064964.1">
    <property type="protein sequence ID" value="ENSCCRP00015062901.1"/>
    <property type="gene ID" value="ENSCCRG00015025683.1"/>
</dbReference>
<reference evidence="22" key="1">
    <citation type="submission" date="2025-08" db="UniProtKB">
        <authorList>
            <consortium name="Ensembl"/>
        </authorList>
    </citation>
    <scope>IDENTIFICATION</scope>
</reference>
<dbReference type="GO" id="GO:0031982">
    <property type="term" value="C:vesicle"/>
    <property type="evidence" value="ECO:0007669"/>
    <property type="project" value="TreeGrafter"/>
</dbReference>
<dbReference type="GO" id="GO:0030643">
    <property type="term" value="P:intracellular phosphate ion homeostasis"/>
    <property type="evidence" value="ECO:0007669"/>
    <property type="project" value="TreeGrafter"/>
</dbReference>
<keyword evidence="13" id="KW-0325">Glycoprotein</keyword>
<evidence type="ECO:0000256" key="16">
    <source>
        <dbReference type="ARBA" id="ARBA00029764"/>
    </source>
</evidence>
<comment type="subunit">
    <text evidence="20">Interacts via its C-terminal region with NHERF4. Interacts with NHERF1. Interacts with TMEM174; regulates SLC34A1 internalization by PTH and FGF23.</text>
</comment>
<keyword evidence="6" id="KW-0597">Phosphoprotein</keyword>
<keyword evidence="7 21" id="KW-0812">Transmembrane</keyword>
<name>A0A8C1WB01_CYPCA</name>
<comment type="catalytic activity">
    <reaction evidence="18">
        <text>3 Na(+)(out) + phosphate(out) = 3 Na(+)(in) + phosphate(in)</text>
        <dbReference type="Rhea" id="RHEA:71255"/>
        <dbReference type="ChEBI" id="CHEBI:29101"/>
        <dbReference type="ChEBI" id="CHEBI:43474"/>
    </reaction>
    <physiologicalReaction direction="left-to-right" evidence="18">
        <dbReference type="Rhea" id="RHEA:71256"/>
    </physiologicalReaction>
</comment>
<accession>A0A8C1WB01</accession>
<keyword evidence="14" id="KW-0915">Sodium</keyword>
<evidence type="ECO:0000256" key="18">
    <source>
        <dbReference type="ARBA" id="ARBA00034042"/>
    </source>
</evidence>
<keyword evidence="5" id="KW-1003">Cell membrane</keyword>
<keyword evidence="10" id="KW-0406">Ion transport</keyword>
<evidence type="ECO:0000256" key="12">
    <source>
        <dbReference type="ARBA" id="ARBA00023157"/>
    </source>
</evidence>
<evidence type="ECO:0000313" key="22">
    <source>
        <dbReference type="Ensembl" id="ENSCCRP00015062901.1"/>
    </source>
</evidence>
<evidence type="ECO:0000256" key="10">
    <source>
        <dbReference type="ARBA" id="ARBA00023065"/>
    </source>
</evidence>
<evidence type="ECO:0000256" key="6">
    <source>
        <dbReference type="ARBA" id="ARBA00022553"/>
    </source>
</evidence>
<evidence type="ECO:0000256" key="17">
    <source>
        <dbReference type="ARBA" id="ARBA00031850"/>
    </source>
</evidence>
<dbReference type="InterPro" id="IPR003841">
    <property type="entry name" value="Na/Pi_transpt"/>
</dbReference>
<evidence type="ECO:0000256" key="20">
    <source>
        <dbReference type="ARBA" id="ARBA00046944"/>
    </source>
</evidence>
<evidence type="ECO:0000256" key="13">
    <source>
        <dbReference type="ARBA" id="ARBA00023180"/>
    </source>
</evidence>
<dbReference type="GO" id="GO:0044341">
    <property type="term" value="P:sodium-dependent phosphate transport"/>
    <property type="evidence" value="ECO:0007669"/>
    <property type="project" value="InterPro"/>
</dbReference>